<dbReference type="RefSeq" id="WP_013781363.1">
    <property type="nucleotide sequence ID" value="NC_015520.1"/>
</dbReference>
<dbReference type="Gene3D" id="3.50.50.60">
    <property type="entry name" value="FAD/NAD(P)-binding domain"/>
    <property type="match status" value="2"/>
</dbReference>
<keyword evidence="1" id="KW-0285">Flavoprotein</keyword>
<keyword evidence="5" id="KW-1185">Reference proteome</keyword>
<evidence type="ECO:0000256" key="1">
    <source>
        <dbReference type="ARBA" id="ARBA00022630"/>
    </source>
</evidence>
<reference evidence="4 5" key="2">
    <citation type="journal article" date="2011" name="Stand. Genomic Sci.">
        <title>Complete genome sequence of Mahella australiensis type strain (50-1 BON).</title>
        <authorList>
            <person name="Sikorski J."/>
            <person name="Teshima H."/>
            <person name="Nolan M."/>
            <person name="Lucas S."/>
            <person name="Hammon N."/>
            <person name="Deshpande S."/>
            <person name="Cheng J.F."/>
            <person name="Pitluck S."/>
            <person name="Liolios K."/>
            <person name="Pagani I."/>
            <person name="Ivanova N."/>
            <person name="Huntemann M."/>
            <person name="Mavromatis K."/>
            <person name="Ovchinikova G."/>
            <person name="Pati A."/>
            <person name="Tapia R."/>
            <person name="Han C."/>
            <person name="Goodwin L."/>
            <person name="Chen A."/>
            <person name="Palaniappan K."/>
            <person name="Land M."/>
            <person name="Hauser L."/>
            <person name="Ngatchou-Djao O.D."/>
            <person name="Rohde M."/>
            <person name="Pukall R."/>
            <person name="Spring S."/>
            <person name="Abt B."/>
            <person name="Goker M."/>
            <person name="Detter J.C."/>
            <person name="Woyke T."/>
            <person name="Bristow J."/>
            <person name="Markowitz V."/>
            <person name="Hugenholtz P."/>
            <person name="Eisen J.A."/>
            <person name="Kyrpides N.C."/>
            <person name="Klenk H.P."/>
            <person name="Lapidus A."/>
        </authorList>
    </citation>
    <scope>NUCLEOTIDE SEQUENCE [LARGE SCALE GENOMIC DNA]</scope>
    <source>
        <strain evidence="5">DSM 15567 / CIP 107919 / 50-1 BON</strain>
    </source>
</reference>
<sequence length="285" mass="31187">MYDIAIVGSGPAGLAAALNADIRNQQTVVFAGREETTYMDKAPDIDNYLGFPNTDGMELMRRFRDHIAQHEAVEIKREKVTNVMPMGTSFMINANNIFYESRSVILAIGIPKTRFMPGEQEFLGKGVGYCATCDGPLYKGKTVAIISEEVSGQEEADYLAGICQKVYYIPLYNQPVEVKQGVEVINDKPIAIEGDEAVRVLKLKNSALPVDGVFVLKKVTPLEQLIPGLEMDKGLIKVDRDMETNIPGVYAAGDCTGWPYQVAKAVGEGTVAALAAARYVDRLKK</sequence>
<keyword evidence="2" id="KW-0560">Oxidoreductase</keyword>
<dbReference type="PRINTS" id="PR00368">
    <property type="entry name" value="FADPNR"/>
</dbReference>
<gene>
    <name evidence="4" type="ordered locus">Mahau_1754</name>
</gene>
<proteinExistence type="predicted"/>
<dbReference type="SUPFAM" id="SSF51905">
    <property type="entry name" value="FAD/NAD(P)-binding domain"/>
    <property type="match status" value="1"/>
</dbReference>
<dbReference type="GO" id="GO:0016491">
    <property type="term" value="F:oxidoreductase activity"/>
    <property type="evidence" value="ECO:0007669"/>
    <property type="project" value="UniProtKB-KW"/>
</dbReference>
<name>F4A0A1_MAHA5</name>
<dbReference type="PRINTS" id="PR00469">
    <property type="entry name" value="PNDRDTASEII"/>
</dbReference>
<feature type="domain" description="FAD/NAD(P)-binding" evidence="3">
    <location>
        <begin position="2"/>
        <end position="269"/>
    </location>
</feature>
<dbReference type="STRING" id="697281.Mahau_1754"/>
<dbReference type="InterPro" id="IPR023753">
    <property type="entry name" value="FAD/NAD-binding_dom"/>
</dbReference>
<evidence type="ECO:0000313" key="5">
    <source>
        <dbReference type="Proteomes" id="UP000008457"/>
    </source>
</evidence>
<dbReference type="EMBL" id="CP002360">
    <property type="protein sequence ID" value="AEE96935.1"/>
    <property type="molecule type" value="Genomic_DNA"/>
</dbReference>
<accession>F4A0A1</accession>
<dbReference type="InterPro" id="IPR036188">
    <property type="entry name" value="FAD/NAD-bd_sf"/>
</dbReference>
<dbReference type="InterPro" id="IPR050097">
    <property type="entry name" value="Ferredoxin-NADP_redctase_2"/>
</dbReference>
<dbReference type="OrthoDB" id="9806179at2"/>
<reference evidence="5" key="1">
    <citation type="submission" date="2010-11" db="EMBL/GenBank/DDBJ databases">
        <title>The complete genome of Mahella australiensis DSM 15567.</title>
        <authorList>
            <consortium name="US DOE Joint Genome Institute (JGI-PGF)"/>
            <person name="Lucas S."/>
            <person name="Copeland A."/>
            <person name="Lapidus A."/>
            <person name="Bruce D."/>
            <person name="Goodwin L."/>
            <person name="Pitluck S."/>
            <person name="Kyrpides N."/>
            <person name="Mavromatis K."/>
            <person name="Pagani I."/>
            <person name="Ivanova N."/>
            <person name="Teshima H."/>
            <person name="Brettin T."/>
            <person name="Detter J.C."/>
            <person name="Han C."/>
            <person name="Tapia R."/>
            <person name="Land M."/>
            <person name="Hauser L."/>
            <person name="Markowitz V."/>
            <person name="Cheng J.-F."/>
            <person name="Hugenholtz P."/>
            <person name="Woyke T."/>
            <person name="Wu D."/>
            <person name="Spring S."/>
            <person name="Pukall R."/>
            <person name="Steenblock K."/>
            <person name="Schneider S."/>
            <person name="Klenk H.-P."/>
            <person name="Eisen J.A."/>
        </authorList>
    </citation>
    <scope>NUCLEOTIDE SEQUENCE [LARGE SCALE GENOMIC DNA]</scope>
    <source>
        <strain evidence="5">DSM 15567 / CIP 107919 / 50-1 BON</strain>
    </source>
</reference>
<evidence type="ECO:0000256" key="2">
    <source>
        <dbReference type="ARBA" id="ARBA00023002"/>
    </source>
</evidence>
<evidence type="ECO:0000313" key="4">
    <source>
        <dbReference type="EMBL" id="AEE96935.1"/>
    </source>
</evidence>
<dbReference type="HOGENOM" id="CLU_031864_5_3_9"/>
<evidence type="ECO:0000259" key="3">
    <source>
        <dbReference type="Pfam" id="PF07992"/>
    </source>
</evidence>
<protein>
    <submittedName>
        <fullName evidence="4">FAD-dependent pyridine nucleotide-disulfide oxidoreductase</fullName>
    </submittedName>
</protein>
<dbReference type="KEGG" id="mas:Mahau_1754"/>
<dbReference type="Proteomes" id="UP000008457">
    <property type="component" value="Chromosome"/>
</dbReference>
<dbReference type="Pfam" id="PF07992">
    <property type="entry name" value="Pyr_redox_2"/>
    <property type="match status" value="1"/>
</dbReference>
<dbReference type="AlphaFoldDB" id="F4A0A1"/>
<dbReference type="PANTHER" id="PTHR48105">
    <property type="entry name" value="THIOREDOXIN REDUCTASE 1-RELATED-RELATED"/>
    <property type="match status" value="1"/>
</dbReference>
<organism evidence="4 5">
    <name type="scientific">Mahella australiensis (strain DSM 15567 / CIP 107919 / 50-1 BON)</name>
    <dbReference type="NCBI Taxonomy" id="697281"/>
    <lineage>
        <taxon>Bacteria</taxon>
        <taxon>Bacillati</taxon>
        <taxon>Bacillota</taxon>
        <taxon>Clostridia</taxon>
        <taxon>Thermoanaerobacterales</taxon>
        <taxon>Thermoanaerobacterales Family IV. Incertae Sedis</taxon>
        <taxon>Mahella</taxon>
    </lineage>
</organism>
<dbReference type="eggNOG" id="COG0492">
    <property type="taxonomic scope" value="Bacteria"/>
</dbReference>